<feature type="signal peptide" evidence="1">
    <location>
        <begin position="1"/>
        <end position="27"/>
    </location>
</feature>
<evidence type="ECO:0000256" key="1">
    <source>
        <dbReference type="SAM" id="SignalP"/>
    </source>
</evidence>
<keyword evidence="3" id="KW-1185">Reference proteome</keyword>
<dbReference type="Proteomes" id="UP001236657">
    <property type="component" value="Chromosome"/>
</dbReference>
<dbReference type="RefSeq" id="WP_245606741.1">
    <property type="nucleotide sequence ID" value="NZ_CP133218.1"/>
</dbReference>
<gene>
    <name evidence="2" type="ORF">RCF98_08440</name>
</gene>
<dbReference type="Gene3D" id="2.40.128.270">
    <property type="match status" value="1"/>
</dbReference>
<proteinExistence type="predicted"/>
<feature type="chain" id="PRO_5046841728" evidence="1">
    <location>
        <begin position="28"/>
        <end position="171"/>
    </location>
</feature>
<evidence type="ECO:0000313" key="2">
    <source>
        <dbReference type="EMBL" id="WML92356.1"/>
    </source>
</evidence>
<sequence>MITGLPTQMGKSLLLLTLLLASSCLFAADNEGAAPLPAGVCPLNSGGPSLLGSQWRLLSIYGTPVPAELEINLTVGEDALHGSSGCNDYTTNFKRVGHTGFMMTGVEKGKDVCRVLPTVRGGPTINVGNWEGSYIRTLQRAGSVQQEGNTLHFYNRSGEPSVVFAKKFGNS</sequence>
<keyword evidence="1" id="KW-0732">Signal</keyword>
<evidence type="ECO:0000313" key="3">
    <source>
        <dbReference type="Proteomes" id="UP001236657"/>
    </source>
</evidence>
<organism evidence="2 3">
    <name type="scientific">Thiothrix lacustris</name>
    <dbReference type="NCBI Taxonomy" id="525917"/>
    <lineage>
        <taxon>Bacteria</taxon>
        <taxon>Pseudomonadati</taxon>
        <taxon>Pseudomonadota</taxon>
        <taxon>Gammaproteobacteria</taxon>
        <taxon>Thiotrichales</taxon>
        <taxon>Thiotrichaceae</taxon>
        <taxon>Thiothrix</taxon>
    </lineage>
</organism>
<protein>
    <submittedName>
        <fullName evidence="2">META domain-containing protein</fullName>
    </submittedName>
</protein>
<dbReference type="InterPro" id="IPR038670">
    <property type="entry name" value="HslJ-like_sf"/>
</dbReference>
<dbReference type="EMBL" id="CP133218">
    <property type="protein sequence ID" value="WML92356.1"/>
    <property type="molecule type" value="Genomic_DNA"/>
</dbReference>
<name>A0ABY9MWG9_9GAMM</name>
<accession>A0ABY9MWG9</accession>
<reference evidence="2 3" key="1">
    <citation type="submission" date="2023-08" db="EMBL/GenBank/DDBJ databases">
        <title>New molecular markers tilS and rpoB for phylogenetic and monitoring studies of the genus Thiothrix biodiversity.</title>
        <authorList>
            <person name="Ravin N.V."/>
            <person name="Smolyakov D."/>
            <person name="Markov N.D."/>
            <person name="Beletsky A.V."/>
            <person name="Mardanov A.V."/>
            <person name="Rudenko T.S."/>
            <person name="Grabovich M.Y."/>
        </authorList>
    </citation>
    <scope>NUCLEOTIDE SEQUENCE [LARGE SCALE GENOMIC DNA]</scope>
    <source>
        <strain evidence="2 3">MK1</strain>
    </source>
</reference>